<keyword evidence="2" id="KW-0812">Transmembrane</keyword>
<keyword evidence="1" id="KW-0175">Coiled coil</keyword>
<organism evidence="3 4">
    <name type="scientific">Halteria grandinella</name>
    <dbReference type="NCBI Taxonomy" id="5974"/>
    <lineage>
        <taxon>Eukaryota</taxon>
        <taxon>Sar</taxon>
        <taxon>Alveolata</taxon>
        <taxon>Ciliophora</taxon>
        <taxon>Intramacronucleata</taxon>
        <taxon>Spirotrichea</taxon>
        <taxon>Stichotrichia</taxon>
        <taxon>Sporadotrichida</taxon>
        <taxon>Halteriidae</taxon>
        <taxon>Halteria</taxon>
    </lineage>
</organism>
<dbReference type="Proteomes" id="UP000785679">
    <property type="component" value="Unassembled WGS sequence"/>
</dbReference>
<protein>
    <submittedName>
        <fullName evidence="3">Uncharacterized protein</fullName>
    </submittedName>
</protein>
<reference evidence="3" key="1">
    <citation type="submission" date="2019-06" db="EMBL/GenBank/DDBJ databases">
        <authorList>
            <person name="Zheng W."/>
        </authorList>
    </citation>
    <scope>NUCLEOTIDE SEQUENCE</scope>
    <source>
        <strain evidence="3">QDHG01</strain>
    </source>
</reference>
<keyword evidence="2" id="KW-0472">Membrane</keyword>
<feature type="coiled-coil region" evidence="1">
    <location>
        <begin position="257"/>
        <end position="288"/>
    </location>
</feature>
<gene>
    <name evidence="3" type="ORF">FGO68_gene16648</name>
</gene>
<keyword evidence="4" id="KW-1185">Reference proteome</keyword>
<evidence type="ECO:0000256" key="2">
    <source>
        <dbReference type="SAM" id="Phobius"/>
    </source>
</evidence>
<accession>A0A8J8NT83</accession>
<comment type="caution">
    <text evidence="3">The sequence shown here is derived from an EMBL/GenBank/DDBJ whole genome shotgun (WGS) entry which is preliminary data.</text>
</comment>
<dbReference type="AlphaFoldDB" id="A0A8J8NT83"/>
<evidence type="ECO:0000313" key="4">
    <source>
        <dbReference type="Proteomes" id="UP000785679"/>
    </source>
</evidence>
<evidence type="ECO:0000313" key="3">
    <source>
        <dbReference type="EMBL" id="TNV79839.1"/>
    </source>
</evidence>
<feature type="transmembrane region" description="Helical" evidence="2">
    <location>
        <begin position="131"/>
        <end position="151"/>
    </location>
</feature>
<evidence type="ECO:0000256" key="1">
    <source>
        <dbReference type="SAM" id="Coils"/>
    </source>
</evidence>
<keyword evidence="2" id="KW-1133">Transmembrane helix</keyword>
<proteinExistence type="predicted"/>
<dbReference type="EMBL" id="RRYP01008347">
    <property type="protein sequence ID" value="TNV79839.1"/>
    <property type="molecule type" value="Genomic_DNA"/>
</dbReference>
<sequence length="320" mass="37372">MRKRTSNGDILKFTSKIEVNGLNPKYKSVIYYSDRKYFDSGPANFPVSHDSVITTGQRILLTFSAVNYNTFNSFSSVFYRKIPDQSEVFLDTESIIVEGYYQVNETQLLIESQVLVAGVKYTRFPLSISSALAKISGLLVVLKVSYVFMAFHRRSFLKEIEKEDTEEKRSKSSHFNFQQNHINQTTLGTSIYQGIETEIPKMRIEERYSFERIEETIFKVEELSKHNQSFQVNNTQRLLSEGSRNDSMLQKQHSQKTEKLEKTVLDLQQALQKQHEDAKRQQDQAKEQHTKQCEQIFELQQVIREMHIRLQAIEEANKNE</sequence>
<name>A0A8J8NT83_HALGN</name>